<evidence type="ECO:0000256" key="1">
    <source>
        <dbReference type="SAM" id="MobiDB-lite"/>
    </source>
</evidence>
<comment type="caution">
    <text evidence="2">The sequence shown here is derived from an EMBL/GenBank/DDBJ whole genome shotgun (WGS) entry which is preliminary data.</text>
</comment>
<sequence length="99" mass="11135">MPRFTKSTGTPNPKEMKSRQKGKQQSQLLDGDKTHPGTTKVEEQASDDLPKRDSDSRGTFQWSRTSPGEPSGHFHGTEIATTSENLTMIPEHLKTFREH</sequence>
<evidence type="ECO:0000313" key="2">
    <source>
        <dbReference type="EMBL" id="PKI47592.1"/>
    </source>
</evidence>
<gene>
    <name evidence="2" type="ORF">CRG98_032016</name>
</gene>
<dbReference type="AlphaFoldDB" id="A0A2I0IUB7"/>
<keyword evidence="3" id="KW-1185">Reference proteome</keyword>
<accession>A0A2I0IUB7</accession>
<organism evidence="2 3">
    <name type="scientific">Punica granatum</name>
    <name type="common">Pomegranate</name>
    <dbReference type="NCBI Taxonomy" id="22663"/>
    <lineage>
        <taxon>Eukaryota</taxon>
        <taxon>Viridiplantae</taxon>
        <taxon>Streptophyta</taxon>
        <taxon>Embryophyta</taxon>
        <taxon>Tracheophyta</taxon>
        <taxon>Spermatophyta</taxon>
        <taxon>Magnoliopsida</taxon>
        <taxon>eudicotyledons</taxon>
        <taxon>Gunneridae</taxon>
        <taxon>Pentapetalae</taxon>
        <taxon>rosids</taxon>
        <taxon>malvids</taxon>
        <taxon>Myrtales</taxon>
        <taxon>Lythraceae</taxon>
        <taxon>Punica</taxon>
    </lineage>
</organism>
<dbReference type="EMBL" id="PGOL01002480">
    <property type="protein sequence ID" value="PKI47592.1"/>
    <property type="molecule type" value="Genomic_DNA"/>
</dbReference>
<name>A0A2I0IUB7_PUNGR</name>
<protein>
    <submittedName>
        <fullName evidence="2">Uncharacterized protein</fullName>
    </submittedName>
</protein>
<feature type="region of interest" description="Disordered" evidence="1">
    <location>
        <begin position="1"/>
        <end position="99"/>
    </location>
</feature>
<dbReference type="Proteomes" id="UP000233551">
    <property type="component" value="Unassembled WGS sequence"/>
</dbReference>
<reference evidence="2 3" key="1">
    <citation type="submission" date="2017-11" db="EMBL/GenBank/DDBJ databases">
        <title>De-novo sequencing of pomegranate (Punica granatum L.) genome.</title>
        <authorList>
            <person name="Akparov Z."/>
            <person name="Amiraslanov A."/>
            <person name="Hajiyeva S."/>
            <person name="Abbasov M."/>
            <person name="Kaur K."/>
            <person name="Hamwieh A."/>
            <person name="Solovyev V."/>
            <person name="Salamov A."/>
            <person name="Braich B."/>
            <person name="Kosarev P."/>
            <person name="Mahmoud A."/>
            <person name="Hajiyev E."/>
            <person name="Babayeva S."/>
            <person name="Izzatullayeva V."/>
            <person name="Mammadov A."/>
            <person name="Mammadov A."/>
            <person name="Sharifova S."/>
            <person name="Ojaghi J."/>
            <person name="Eynullazada K."/>
            <person name="Bayramov B."/>
            <person name="Abdulazimova A."/>
            <person name="Shahmuradov I."/>
        </authorList>
    </citation>
    <scope>NUCLEOTIDE SEQUENCE [LARGE SCALE GENOMIC DNA]</scope>
    <source>
        <strain evidence="3">cv. AG2017</strain>
        <tissue evidence="2">Leaf</tissue>
    </source>
</reference>
<feature type="compositionally biased region" description="Basic and acidic residues" evidence="1">
    <location>
        <begin position="30"/>
        <end position="56"/>
    </location>
</feature>
<feature type="compositionally biased region" description="Polar residues" evidence="1">
    <location>
        <begin position="57"/>
        <end position="68"/>
    </location>
</feature>
<feature type="compositionally biased region" description="Polar residues" evidence="1">
    <location>
        <begin position="1"/>
        <end position="11"/>
    </location>
</feature>
<evidence type="ECO:0000313" key="3">
    <source>
        <dbReference type="Proteomes" id="UP000233551"/>
    </source>
</evidence>
<proteinExistence type="predicted"/>